<feature type="region of interest" description="Disordered" evidence="9">
    <location>
        <begin position="600"/>
        <end position="623"/>
    </location>
</feature>
<dbReference type="GO" id="GO:0008270">
    <property type="term" value="F:zinc ion binding"/>
    <property type="evidence" value="ECO:0007669"/>
    <property type="project" value="UniProtKB-KW"/>
</dbReference>
<dbReference type="SUPFAM" id="SSF57903">
    <property type="entry name" value="FYVE/PHD zinc finger"/>
    <property type="match status" value="1"/>
</dbReference>
<feature type="compositionally biased region" description="Basic and acidic residues" evidence="9">
    <location>
        <begin position="909"/>
        <end position="926"/>
    </location>
</feature>
<dbReference type="Pfam" id="PF12867">
    <property type="entry name" value="DinB_2"/>
    <property type="match status" value="1"/>
</dbReference>
<accession>A0A8K0VZN3</accession>
<evidence type="ECO:0000256" key="7">
    <source>
        <dbReference type="ARBA" id="ARBA00023004"/>
    </source>
</evidence>
<feature type="domain" description="Sulfatase-modifying factor enzyme-like" evidence="10">
    <location>
        <begin position="744"/>
        <end position="841"/>
    </location>
</feature>
<dbReference type="OrthoDB" id="659at2759"/>
<comment type="pathway">
    <text evidence="8">Amino-acid biosynthesis; ergothioneine biosynthesis.</text>
</comment>
<dbReference type="GO" id="GO:0032259">
    <property type="term" value="P:methylation"/>
    <property type="evidence" value="ECO:0007669"/>
    <property type="project" value="UniProtKB-KW"/>
</dbReference>
<dbReference type="PANTHER" id="PTHR43397">
    <property type="entry name" value="ERGOTHIONEINE BIOSYNTHESIS PROTEIN 1"/>
    <property type="match status" value="1"/>
</dbReference>
<keyword evidence="1" id="KW-0489">Methyltransferase</keyword>
<dbReference type="Proteomes" id="UP000813461">
    <property type="component" value="Unassembled WGS sequence"/>
</dbReference>
<keyword evidence="3" id="KW-0479">Metal-binding</keyword>
<dbReference type="Gene3D" id="3.40.50.150">
    <property type="entry name" value="Vaccinia Virus protein VP39"/>
    <property type="match status" value="1"/>
</dbReference>
<evidence type="ECO:0000256" key="3">
    <source>
        <dbReference type="ARBA" id="ARBA00022723"/>
    </source>
</evidence>
<dbReference type="InterPro" id="IPR042095">
    <property type="entry name" value="SUMF_sf"/>
</dbReference>
<feature type="domain" description="Sulfatase-modifying factor enzyme-like" evidence="10">
    <location>
        <begin position="551"/>
        <end position="675"/>
    </location>
</feature>
<feature type="region of interest" description="Disordered" evidence="9">
    <location>
        <begin position="1098"/>
        <end position="1147"/>
    </location>
</feature>
<evidence type="ECO:0000256" key="8">
    <source>
        <dbReference type="ARBA" id="ARBA00037882"/>
    </source>
</evidence>
<dbReference type="EMBL" id="JAGMVJ010000007">
    <property type="protein sequence ID" value="KAH7089271.1"/>
    <property type="molecule type" value="Genomic_DNA"/>
</dbReference>
<protein>
    <submittedName>
        <fullName evidence="13">Uncharacterized protein</fullName>
    </submittedName>
</protein>
<keyword evidence="7" id="KW-0408">Iron</keyword>
<evidence type="ECO:0000256" key="5">
    <source>
        <dbReference type="ARBA" id="ARBA00022833"/>
    </source>
</evidence>
<evidence type="ECO:0000256" key="9">
    <source>
        <dbReference type="SAM" id="MobiDB-lite"/>
    </source>
</evidence>
<feature type="region of interest" description="Disordered" evidence="9">
    <location>
        <begin position="706"/>
        <end position="731"/>
    </location>
</feature>
<dbReference type="Pfam" id="PF10017">
    <property type="entry name" value="Methyltransf_33"/>
    <property type="match status" value="1"/>
</dbReference>
<evidence type="ECO:0000259" key="12">
    <source>
        <dbReference type="Pfam" id="PF12867"/>
    </source>
</evidence>
<dbReference type="GO" id="GO:0008168">
    <property type="term" value="F:methyltransferase activity"/>
    <property type="evidence" value="ECO:0007669"/>
    <property type="project" value="UniProtKB-KW"/>
</dbReference>
<evidence type="ECO:0000259" key="11">
    <source>
        <dbReference type="Pfam" id="PF10017"/>
    </source>
</evidence>
<dbReference type="Pfam" id="PF03781">
    <property type="entry name" value="FGE-sulfatase"/>
    <property type="match status" value="2"/>
</dbReference>
<evidence type="ECO:0000259" key="10">
    <source>
        <dbReference type="Pfam" id="PF03781"/>
    </source>
</evidence>
<dbReference type="InterPro" id="IPR024775">
    <property type="entry name" value="DinB-like"/>
</dbReference>
<evidence type="ECO:0000256" key="1">
    <source>
        <dbReference type="ARBA" id="ARBA00022603"/>
    </source>
</evidence>
<dbReference type="InterPro" id="IPR017805">
    <property type="entry name" value="SAM_MeTrfase_EasF-type_put"/>
</dbReference>
<dbReference type="PROSITE" id="PS01359">
    <property type="entry name" value="ZF_PHD_1"/>
    <property type="match status" value="1"/>
</dbReference>
<dbReference type="Gene3D" id="3.90.1580.10">
    <property type="entry name" value="paralog of FGE (formylglycine-generating enzyme)"/>
    <property type="match status" value="1"/>
</dbReference>
<keyword evidence="14" id="KW-1185">Reference proteome</keyword>
<feature type="domain" description="Histidine-specific methyltransferase SAM-dependent" evidence="11">
    <location>
        <begin position="23"/>
        <end position="327"/>
    </location>
</feature>
<keyword evidence="4" id="KW-0863">Zinc-finger</keyword>
<dbReference type="PANTHER" id="PTHR43397:SF1">
    <property type="entry name" value="ERGOTHIONEINE BIOSYNTHESIS PROTEIN 1"/>
    <property type="match status" value="1"/>
</dbReference>
<organism evidence="13 14">
    <name type="scientific">Paraphoma chrysanthemicola</name>
    <dbReference type="NCBI Taxonomy" id="798071"/>
    <lineage>
        <taxon>Eukaryota</taxon>
        <taxon>Fungi</taxon>
        <taxon>Dikarya</taxon>
        <taxon>Ascomycota</taxon>
        <taxon>Pezizomycotina</taxon>
        <taxon>Dothideomycetes</taxon>
        <taxon>Pleosporomycetidae</taxon>
        <taxon>Pleosporales</taxon>
        <taxon>Pleosporineae</taxon>
        <taxon>Phaeosphaeriaceae</taxon>
        <taxon>Paraphoma</taxon>
    </lineage>
</organism>
<comment type="caution">
    <text evidence="13">The sequence shown here is derived from an EMBL/GenBank/DDBJ whole genome shotgun (WGS) entry which is preliminary data.</text>
</comment>
<dbReference type="NCBIfam" id="TIGR03439">
    <property type="entry name" value="methyl_EasF"/>
    <property type="match status" value="1"/>
</dbReference>
<dbReference type="InterPro" id="IPR016187">
    <property type="entry name" value="CTDL_fold"/>
</dbReference>
<sequence>MTVGTKAEIIDIRVDTAHSGVLADISSGLRPKAGCEKKLPTLLLYDEAGLRLFEDITYLDEYYLTNAEIEVLENYADEIAQRIQPGSVLVELGSGNLRKVNILLQAIDRLGKDVEYYAVDLSLPELQRTFAEIPIEGYKHVTCHGLFGTYDNALEWLNSSSVRNKPKAILWLGSSLGNFKRYEVPPFLAGFREAIRPGDTMLIGIDSCKDADRVYHAYNDRDNVTHEFILNGLKHANALMKKTAFRIEDWEVIGEYDKVEGRHHAFVSPRKDVIVDGVPIPQGERVRIEESYKYSRDEILKLWEEAGLAGNTVWSNARGDYGLHLVSKPTVFLPTKPEQYAAQPVPSMAEWRELWAAWDAVTRKMIPESELLSKPINLRNECIFYLGHIPTFLDIHLARATDGGPSDPAHFWNIFERGIDPDVDDPTKCHDHSELPESWPPLEKILQHQKSVRDRAEALYASGEAESNPRVARALWLGFEHEAMHLETLLYMLIQSEKVLPPPGTVAPDFQALARQSAAIAVPNEWFTVPEADIKIGLDDPERDTNTKRYFGWDNERPQRSVRVKSFRAKARPITNGEFAAYLAQTGKTKIPASWSEHAYTNNHNTSTSKRDSVINGHQNGVDGASDKVATGKYVRTVYGTVPLEYALDWPIMASYDELVGCAQWMGGRIPTMEEARSIYSYVDSLKAPEIEKALGNTIPAVNGHLINNGVDESPPSKPLSNGASGADSSPNPHDLFIDLEGANVGFKHWHPVSVTDKGNKLCGQSDLGGVWEWTSTVLERHEGFEPMALYPGYTADFFDGKHNVTLGGSWATHPRLAGRKTFVNWYQRNYPYVWAGARIAMFMRLRGHTCHYCRTIDEAHHGRHRRIAEGLRDVYESAGESDWTIIPSEPEERGRAREYNASSAEYGDNDRGSTPEDMTASKRERKDAKCLARAASRARVISADEILHIDSVIHSADGLLNGDTDGPCNVEEMEEIERHLKYNTHVYNSQRDRRDLKKFARLPDVDVDFDVEMERILEAFRVTELLKRNTRNRGLMGKELKTFLGHVEELKKMVVDDLVAVKKDALEIRMRRAGYLRYTNKTAHSIVEDRYANKDWKTGEKFSSSGSSSEDVASPIEDAESAPVCQSSAQATKSLPSNTKHTPDHRHLEKVHTRITGDDGLGQHVIEPYHAPLLPLPAIATSKPRAVQLKVVPTTGPSLGLPRVTSTRAKPRLTGDESWQTVIHAKKTAKPSVKPAWGMTAAGRTVAVPPPPVNPWGDDVCEIPDFRSFKSPAVQPTSATAKAKSDGPDGFIDVEPPAAHPVVSQKKAKKYEREARRKAKKAGDVIVNGVEARLQVPAALDASVLVEGTAAANPIADFDSLATLPSDAVVVKTTTEPLNTLEVDTTQLEITDPEPWLELACSTSPEPLFTTHHRKHMHWLRFERQFIVDQMTDPCLTLWAGCSHGTSCAFETLGVVDCPFHEPHCSCVDPQYDECYLVYPCPDILSCGPFNRLHGEKLLAKYEQDEHIKGRIMLVDSDLINYFMVDPRDRTLARYSSSVPKRLATEYADYANGYNPGPLMEQEKKFERLWAKNIIIKRQLSRDMLADVQQRKMENAQMDSYCYCHEIMPEDGAPKNVLECSHRDCPIGYFHKSCIKKLGADKVSRWFCTMCEQKMRTVAHQTLRDLGFDDVPNDEEDLNDSMDKIQDKFQIPDGAMSKLRSRIETMGGSSKVASVIAMAFNVGKT</sequence>
<dbReference type="InterPro" id="IPR013083">
    <property type="entry name" value="Znf_RING/FYVE/PHD"/>
</dbReference>
<gene>
    <name evidence="13" type="ORF">FB567DRAFT_591382</name>
</gene>
<evidence type="ECO:0000313" key="13">
    <source>
        <dbReference type="EMBL" id="KAH7089271.1"/>
    </source>
</evidence>
<feature type="compositionally biased region" description="Polar residues" evidence="9">
    <location>
        <begin position="719"/>
        <end position="731"/>
    </location>
</feature>
<keyword evidence="6" id="KW-0560">Oxidoreductase</keyword>
<dbReference type="InterPro" id="IPR019257">
    <property type="entry name" value="MeTrfase_dom"/>
</dbReference>
<feature type="domain" description="DinB-like" evidence="12">
    <location>
        <begin position="352"/>
        <end position="489"/>
    </location>
</feature>
<dbReference type="InterPro" id="IPR029063">
    <property type="entry name" value="SAM-dependent_MTases_sf"/>
</dbReference>
<evidence type="ECO:0000256" key="4">
    <source>
        <dbReference type="ARBA" id="ARBA00022771"/>
    </source>
</evidence>
<feature type="region of interest" description="Disordered" evidence="9">
    <location>
        <begin position="886"/>
        <end position="926"/>
    </location>
</feature>
<keyword evidence="5" id="KW-0862">Zinc</keyword>
<feature type="compositionally biased region" description="Polar residues" evidence="9">
    <location>
        <begin position="1125"/>
        <end position="1141"/>
    </location>
</feature>
<name>A0A8K0VZN3_9PLEO</name>
<evidence type="ECO:0000256" key="2">
    <source>
        <dbReference type="ARBA" id="ARBA00022679"/>
    </source>
</evidence>
<keyword evidence="2" id="KW-0808">Transferase</keyword>
<dbReference type="Gene3D" id="3.30.40.10">
    <property type="entry name" value="Zinc/RING finger domain, C3HC4 (zinc finger)"/>
    <property type="match status" value="1"/>
</dbReference>
<reference evidence="13" key="1">
    <citation type="journal article" date="2021" name="Nat. Commun.">
        <title>Genetic determinants of endophytism in the Arabidopsis root mycobiome.</title>
        <authorList>
            <person name="Mesny F."/>
            <person name="Miyauchi S."/>
            <person name="Thiergart T."/>
            <person name="Pickel B."/>
            <person name="Atanasova L."/>
            <person name="Karlsson M."/>
            <person name="Huettel B."/>
            <person name="Barry K.W."/>
            <person name="Haridas S."/>
            <person name="Chen C."/>
            <person name="Bauer D."/>
            <person name="Andreopoulos W."/>
            <person name="Pangilinan J."/>
            <person name="LaButti K."/>
            <person name="Riley R."/>
            <person name="Lipzen A."/>
            <person name="Clum A."/>
            <person name="Drula E."/>
            <person name="Henrissat B."/>
            <person name="Kohler A."/>
            <person name="Grigoriev I.V."/>
            <person name="Martin F.M."/>
            <person name="Hacquard S."/>
        </authorList>
    </citation>
    <scope>NUCLEOTIDE SEQUENCE</scope>
    <source>
        <strain evidence="13">MPI-SDFR-AT-0120</strain>
    </source>
</reference>
<dbReference type="InterPro" id="IPR005532">
    <property type="entry name" value="SUMF_dom"/>
</dbReference>
<proteinExistence type="predicted"/>
<dbReference type="SUPFAM" id="SSF56436">
    <property type="entry name" value="C-type lectin-like"/>
    <property type="match status" value="1"/>
</dbReference>
<evidence type="ECO:0000256" key="6">
    <source>
        <dbReference type="ARBA" id="ARBA00023002"/>
    </source>
</evidence>
<dbReference type="InterPro" id="IPR011011">
    <property type="entry name" value="Znf_FYVE_PHD"/>
</dbReference>
<dbReference type="InterPro" id="IPR051128">
    <property type="entry name" value="EgtD_Methyltrsf_superfamily"/>
</dbReference>
<dbReference type="InterPro" id="IPR019786">
    <property type="entry name" value="Zinc_finger_PHD-type_CS"/>
</dbReference>
<evidence type="ECO:0000313" key="14">
    <source>
        <dbReference type="Proteomes" id="UP000813461"/>
    </source>
</evidence>